<dbReference type="EMBL" id="CP014228">
    <property type="protein sequence ID" value="AMD87714.1"/>
    <property type="molecule type" value="Genomic_DNA"/>
</dbReference>
<evidence type="ECO:0008006" key="3">
    <source>
        <dbReference type="Google" id="ProtNLM"/>
    </source>
</evidence>
<reference evidence="2" key="1">
    <citation type="submission" date="2016-02" db="EMBL/GenBank/DDBJ databases">
        <authorList>
            <person name="Holder M.E."/>
            <person name="Ajami N.J."/>
            <person name="Petrosino J.F."/>
        </authorList>
    </citation>
    <scope>NUCLEOTIDE SEQUENCE [LARGE SCALE GENOMIC DNA]</scope>
    <source>
        <strain evidence="2">CCUG 36733</strain>
    </source>
</reference>
<dbReference type="AlphaFoldDB" id="A0A0X8JF60"/>
<organism evidence="1 2">
    <name type="scientific">Actinomyces radicidentis</name>
    <dbReference type="NCBI Taxonomy" id="111015"/>
    <lineage>
        <taxon>Bacteria</taxon>
        <taxon>Bacillati</taxon>
        <taxon>Actinomycetota</taxon>
        <taxon>Actinomycetes</taxon>
        <taxon>Actinomycetales</taxon>
        <taxon>Actinomycetaceae</taxon>
        <taxon>Actinomyces</taxon>
    </lineage>
</organism>
<dbReference type="KEGG" id="ard:AXF14_09115"/>
<name>A0A0X8JF60_ACTRD</name>
<keyword evidence="2" id="KW-1185">Reference proteome</keyword>
<evidence type="ECO:0000313" key="1">
    <source>
        <dbReference type="EMBL" id="AMD87714.1"/>
    </source>
</evidence>
<dbReference type="Proteomes" id="UP000065220">
    <property type="component" value="Chromosome"/>
</dbReference>
<evidence type="ECO:0000313" key="2">
    <source>
        <dbReference type="Proteomes" id="UP000065220"/>
    </source>
</evidence>
<protein>
    <recommendedName>
        <fullName evidence="3">DUF559 domain-containing protein</fullName>
    </recommendedName>
</protein>
<sequence length="193" mass="21711">MTTLRRTVVDCAMDLPSREAICVVDAGLRRLCEPDRWTGRCAIDPDDERARLLNLLESLPARRGVRRARAVLGFASPWAESPGESVLRWRLAVDGLPDPVLQQVVEDRAHRWFIDLAWPASGLAVEFDGYAKYGTAEDLRAEKRRELRLQALGWTVLRFDWAGIGRSDELTARVRAHLAPGEAPAPVRTYLRA</sequence>
<gene>
    <name evidence="1" type="ORF">AXF14_09115</name>
</gene>
<dbReference type="Gene3D" id="3.40.960.10">
    <property type="entry name" value="VSR Endonuclease"/>
    <property type="match status" value="1"/>
</dbReference>
<accession>A0A0X8JF60</accession>
<proteinExistence type="predicted"/>